<dbReference type="Proteomes" id="UP000823749">
    <property type="component" value="Chromosome 11"/>
</dbReference>
<proteinExistence type="predicted"/>
<dbReference type="EMBL" id="JACTNZ010000011">
    <property type="protein sequence ID" value="KAG5526363.1"/>
    <property type="molecule type" value="Genomic_DNA"/>
</dbReference>
<name>A0AAV6IFL6_9ERIC</name>
<feature type="region of interest" description="Disordered" evidence="1">
    <location>
        <begin position="1"/>
        <end position="87"/>
    </location>
</feature>
<dbReference type="InterPro" id="IPR006873">
    <property type="entry name" value="DUF620"/>
</dbReference>
<evidence type="ECO:0000313" key="3">
    <source>
        <dbReference type="Proteomes" id="UP000823749"/>
    </source>
</evidence>
<feature type="compositionally biased region" description="Basic and acidic residues" evidence="1">
    <location>
        <begin position="1"/>
        <end position="16"/>
    </location>
</feature>
<protein>
    <submittedName>
        <fullName evidence="2">Uncharacterized protein</fullName>
    </submittedName>
</protein>
<accession>A0AAV6IFL6</accession>
<comment type="caution">
    <text evidence="2">The sequence shown here is derived from an EMBL/GenBank/DDBJ whole genome shotgun (WGS) entry which is preliminary data.</text>
</comment>
<dbReference type="AlphaFoldDB" id="A0AAV6IFL6"/>
<evidence type="ECO:0000313" key="2">
    <source>
        <dbReference type="EMBL" id="KAG5526363.1"/>
    </source>
</evidence>
<dbReference type="Pfam" id="PF04788">
    <property type="entry name" value="DUF620"/>
    <property type="match status" value="1"/>
</dbReference>
<feature type="region of interest" description="Disordered" evidence="1">
    <location>
        <begin position="501"/>
        <end position="528"/>
    </location>
</feature>
<keyword evidence="3" id="KW-1185">Reference proteome</keyword>
<dbReference type="PANTHER" id="PTHR31300:SF2">
    <property type="entry name" value="LIPASE-LIKE PROTEIN"/>
    <property type="match status" value="1"/>
</dbReference>
<evidence type="ECO:0000256" key="1">
    <source>
        <dbReference type="SAM" id="MobiDB-lite"/>
    </source>
</evidence>
<reference evidence="2" key="1">
    <citation type="submission" date="2020-08" db="EMBL/GenBank/DDBJ databases">
        <title>Plant Genome Project.</title>
        <authorList>
            <person name="Zhang R.-G."/>
        </authorList>
    </citation>
    <scope>NUCLEOTIDE SEQUENCE</scope>
    <source>
        <strain evidence="2">WSP0</strain>
        <tissue evidence="2">Leaf</tissue>
    </source>
</reference>
<sequence>MEKKQGFFSALKDEVVRGLSPARSRAKSPGRSKSPMMWRSSKQRQSHVASVDSSSIGRSGSVGETLTPLMEGPDPDGGGVGDSKRHGLGQWMMGQLSRTPSSMASNFNRRSDLRLLLGVLGAPLAPVHETSSAQYILQQYTAASGGQKLQNSIQNAYAMGKVKMIASEFETATRVTKNRNGARDAETGGFVLWQMNPDMWYVELAVGGSKVRAGCNGKIVWRHTPWLGAHTAKGPVRPLRRALQGLDPRTTASMFADARCIGEKKINGDDCFILKLSADPQTLKARSEGPAEIIRHVLFGYFSQKTGLLVHMEDSHLTRIQSNGGEAVYWETTINSFLDDYRLVEGIMIAHSGRSVVTLFRFGETASSHSKTRMEEAWTIEEVAFNVPGLSVDCFIPPADLRSGSFGEACELSRGERGKSAIVLAAHRAKVAALEQAHDGNIDNMVWKSDVQQRAVVGEGEVATTLGPGDAVGGAGGLNPAGESAGDFGFLLGAGAGTAAGGEASGDGGVTAGGGTEDGGVAGGGVASGGAETGGGVASGGAETGGGVAGGGAETGGGVAGGGAETGGGVAGGGAETGGDETTVGGAAAGAVLGAGAVGGAGVEVGGEAVGAVGVVGGAGVAVGDAAGD</sequence>
<feature type="compositionally biased region" description="Low complexity" evidence="1">
    <location>
        <begin position="48"/>
        <end position="63"/>
    </location>
</feature>
<gene>
    <name evidence="2" type="ORF">RHGRI_032595</name>
</gene>
<organism evidence="2 3">
    <name type="scientific">Rhododendron griersonianum</name>
    <dbReference type="NCBI Taxonomy" id="479676"/>
    <lineage>
        <taxon>Eukaryota</taxon>
        <taxon>Viridiplantae</taxon>
        <taxon>Streptophyta</taxon>
        <taxon>Embryophyta</taxon>
        <taxon>Tracheophyta</taxon>
        <taxon>Spermatophyta</taxon>
        <taxon>Magnoliopsida</taxon>
        <taxon>eudicotyledons</taxon>
        <taxon>Gunneridae</taxon>
        <taxon>Pentapetalae</taxon>
        <taxon>asterids</taxon>
        <taxon>Ericales</taxon>
        <taxon>Ericaceae</taxon>
        <taxon>Ericoideae</taxon>
        <taxon>Rhodoreae</taxon>
        <taxon>Rhododendron</taxon>
    </lineage>
</organism>
<dbReference type="PANTHER" id="PTHR31300">
    <property type="entry name" value="LIPASE"/>
    <property type="match status" value="1"/>
</dbReference>